<evidence type="ECO:0000313" key="2">
    <source>
        <dbReference type="EMBL" id="MFC7618237.1"/>
    </source>
</evidence>
<gene>
    <name evidence="2" type="ORF">ACFQV2_37530</name>
</gene>
<proteinExistence type="predicted"/>
<dbReference type="Proteomes" id="UP001596512">
    <property type="component" value="Unassembled WGS sequence"/>
</dbReference>
<dbReference type="CDD" id="cd04301">
    <property type="entry name" value="NAT_SF"/>
    <property type="match status" value="1"/>
</dbReference>
<dbReference type="EMBL" id="JBHTEY010000004">
    <property type="protein sequence ID" value="MFC7618237.1"/>
    <property type="molecule type" value="Genomic_DNA"/>
</dbReference>
<evidence type="ECO:0008006" key="4">
    <source>
        <dbReference type="Google" id="ProtNLM"/>
    </source>
</evidence>
<accession>A0ABW2TWF4</accession>
<protein>
    <recommendedName>
        <fullName evidence="4">Acetyltransferase (GNAT) family protein</fullName>
    </recommendedName>
</protein>
<dbReference type="InterPro" id="IPR016181">
    <property type="entry name" value="Acyl_CoA_acyltransferase"/>
</dbReference>
<evidence type="ECO:0000313" key="3">
    <source>
        <dbReference type="Proteomes" id="UP001596512"/>
    </source>
</evidence>
<organism evidence="2 3">
    <name type="scientific">Actinokineospora soli</name>
    <dbReference type="NCBI Taxonomy" id="1048753"/>
    <lineage>
        <taxon>Bacteria</taxon>
        <taxon>Bacillati</taxon>
        <taxon>Actinomycetota</taxon>
        <taxon>Actinomycetes</taxon>
        <taxon>Pseudonocardiales</taxon>
        <taxon>Pseudonocardiaceae</taxon>
        <taxon>Actinokineospora</taxon>
    </lineage>
</organism>
<sequence length="68" mass="7513">MSGQETWVATVQDSVVGMMALDGDELEQLYIDPAWQRHGFGAAECIDGRRNEERERTSASVTTGPDLK</sequence>
<comment type="caution">
    <text evidence="2">The sequence shown here is derived from an EMBL/GenBank/DDBJ whole genome shotgun (WGS) entry which is preliminary data.</text>
</comment>
<dbReference type="Gene3D" id="3.40.630.30">
    <property type="match status" value="1"/>
</dbReference>
<reference evidence="3" key="1">
    <citation type="journal article" date="2019" name="Int. J. Syst. Evol. Microbiol.">
        <title>The Global Catalogue of Microorganisms (GCM) 10K type strain sequencing project: providing services to taxonomists for standard genome sequencing and annotation.</title>
        <authorList>
            <consortium name="The Broad Institute Genomics Platform"/>
            <consortium name="The Broad Institute Genome Sequencing Center for Infectious Disease"/>
            <person name="Wu L."/>
            <person name="Ma J."/>
        </authorList>
    </citation>
    <scope>NUCLEOTIDE SEQUENCE [LARGE SCALE GENOMIC DNA]</scope>
    <source>
        <strain evidence="3">JCM 17695</strain>
    </source>
</reference>
<feature type="region of interest" description="Disordered" evidence="1">
    <location>
        <begin position="48"/>
        <end position="68"/>
    </location>
</feature>
<evidence type="ECO:0000256" key="1">
    <source>
        <dbReference type="SAM" id="MobiDB-lite"/>
    </source>
</evidence>
<feature type="compositionally biased region" description="Polar residues" evidence="1">
    <location>
        <begin position="58"/>
        <end position="68"/>
    </location>
</feature>
<name>A0ABW2TWF4_9PSEU</name>
<keyword evidence="3" id="KW-1185">Reference proteome</keyword>
<feature type="compositionally biased region" description="Basic and acidic residues" evidence="1">
    <location>
        <begin position="48"/>
        <end position="57"/>
    </location>
</feature>
<dbReference type="SUPFAM" id="SSF55729">
    <property type="entry name" value="Acyl-CoA N-acyltransferases (Nat)"/>
    <property type="match status" value="1"/>
</dbReference>